<dbReference type="InterPro" id="IPR004245">
    <property type="entry name" value="DUF229"/>
</dbReference>
<dbReference type="Gene3D" id="3.40.720.10">
    <property type="entry name" value="Alkaline Phosphatase, subunit A"/>
    <property type="match status" value="1"/>
</dbReference>
<evidence type="ECO:0000313" key="1">
    <source>
        <dbReference type="EMBL" id="CAD7232482.1"/>
    </source>
</evidence>
<name>A0A7R8WIQ0_9CRUS</name>
<dbReference type="AlphaFoldDB" id="A0A7R8WIQ0"/>
<dbReference type="EMBL" id="OB664712">
    <property type="protein sequence ID" value="CAD7232482.1"/>
    <property type="molecule type" value="Genomic_DNA"/>
</dbReference>
<dbReference type="PANTHER" id="PTHR10974">
    <property type="entry name" value="FI08016P-RELATED"/>
    <property type="match status" value="1"/>
</dbReference>
<gene>
    <name evidence="1" type="ORF">CTOB1V02_LOCUS10317</name>
</gene>
<dbReference type="PANTHER" id="PTHR10974:SF1">
    <property type="entry name" value="FI08016P-RELATED"/>
    <property type="match status" value="1"/>
</dbReference>
<accession>A0A7R8WIQ0</accession>
<dbReference type="Pfam" id="PF02995">
    <property type="entry name" value="DUF229"/>
    <property type="match status" value="1"/>
</dbReference>
<dbReference type="SUPFAM" id="SSF53649">
    <property type="entry name" value="Alkaline phosphatase-like"/>
    <property type="match status" value="1"/>
</dbReference>
<proteinExistence type="predicted"/>
<sequence length="380" mass="43817">MKRFGFLAISASQYPFIFKEATPRGYVTAYVEDTWRINTFRYPSRTGFDSPPADHFIEHYIKVMEENDVATVGCREGKVHHLDYLEYFMNLMDTYKSVPKFFLGLHSSLSHNDINIVGEHDDEIVEFFEQLNAKGHMNDTMVLLMGDHGPPHSRYRNTKGGQLEETHPFIRILMPTWFSKKYPTEYRNLLDNAESGVLLTPHDLHATFLDILDDGLFEERLRIWVTKGLDAANTRARSLFSEIPKNRECKHVAIPPQTCDCIKWSSVAAEDLLIREIVGQVVAAINKFIEVVEGRCARLFLDQILSAEGTVLNKKETYRVHFSVVPSLGTFEAFTTWNKRSRKVDVDVSKIHRTNRYNNQSQCIQQTFPELINFCFCTSS</sequence>
<organism evidence="1">
    <name type="scientific">Cyprideis torosa</name>
    <dbReference type="NCBI Taxonomy" id="163714"/>
    <lineage>
        <taxon>Eukaryota</taxon>
        <taxon>Metazoa</taxon>
        <taxon>Ecdysozoa</taxon>
        <taxon>Arthropoda</taxon>
        <taxon>Crustacea</taxon>
        <taxon>Oligostraca</taxon>
        <taxon>Ostracoda</taxon>
        <taxon>Podocopa</taxon>
        <taxon>Podocopida</taxon>
        <taxon>Cytherocopina</taxon>
        <taxon>Cytheroidea</taxon>
        <taxon>Cytherideidae</taxon>
        <taxon>Cyprideis</taxon>
    </lineage>
</organism>
<protein>
    <submittedName>
        <fullName evidence="1">Uncharacterized protein</fullName>
    </submittedName>
</protein>
<reference evidence="1" key="1">
    <citation type="submission" date="2020-11" db="EMBL/GenBank/DDBJ databases">
        <authorList>
            <person name="Tran Van P."/>
        </authorList>
    </citation>
    <scope>NUCLEOTIDE SEQUENCE</scope>
</reference>
<dbReference type="InterPro" id="IPR017850">
    <property type="entry name" value="Alkaline_phosphatase_core_sf"/>
</dbReference>
<dbReference type="OrthoDB" id="413313at2759"/>
<dbReference type="GO" id="GO:0005615">
    <property type="term" value="C:extracellular space"/>
    <property type="evidence" value="ECO:0007669"/>
    <property type="project" value="TreeGrafter"/>
</dbReference>